<evidence type="ECO:0000313" key="2">
    <source>
        <dbReference type="EMBL" id="CAI5763367.1"/>
    </source>
</evidence>
<sequence length="79" mass="9188">MIVLKKTLCGEKEVEGDQLPLLKKPTPVMALVKNLMFHMIHIEKLQQQQQQQEEEQQEQQQHLYTNSQVLASVYLSKLG</sequence>
<evidence type="ECO:0000256" key="1">
    <source>
        <dbReference type="SAM" id="Coils"/>
    </source>
</evidence>
<evidence type="ECO:0000313" key="3">
    <source>
        <dbReference type="Proteomes" id="UP001178461"/>
    </source>
</evidence>
<proteinExistence type="predicted"/>
<protein>
    <submittedName>
        <fullName evidence="2">Uncharacterized protein</fullName>
    </submittedName>
</protein>
<accession>A0AA35JNR1</accession>
<name>A0AA35JNR1_9SAUR</name>
<keyword evidence="3" id="KW-1185">Reference proteome</keyword>
<organism evidence="2 3">
    <name type="scientific">Podarcis lilfordi</name>
    <name type="common">Lilford's wall lizard</name>
    <dbReference type="NCBI Taxonomy" id="74358"/>
    <lineage>
        <taxon>Eukaryota</taxon>
        <taxon>Metazoa</taxon>
        <taxon>Chordata</taxon>
        <taxon>Craniata</taxon>
        <taxon>Vertebrata</taxon>
        <taxon>Euteleostomi</taxon>
        <taxon>Lepidosauria</taxon>
        <taxon>Squamata</taxon>
        <taxon>Bifurcata</taxon>
        <taxon>Unidentata</taxon>
        <taxon>Episquamata</taxon>
        <taxon>Laterata</taxon>
        <taxon>Lacertibaenia</taxon>
        <taxon>Lacertidae</taxon>
        <taxon>Podarcis</taxon>
    </lineage>
</organism>
<dbReference type="Proteomes" id="UP001178461">
    <property type="component" value="Chromosome 1"/>
</dbReference>
<gene>
    <name evidence="2" type="ORF">PODLI_1B019273</name>
</gene>
<dbReference type="EMBL" id="OX395126">
    <property type="protein sequence ID" value="CAI5763367.1"/>
    <property type="molecule type" value="Genomic_DNA"/>
</dbReference>
<reference evidence="2" key="1">
    <citation type="submission" date="2022-12" db="EMBL/GenBank/DDBJ databases">
        <authorList>
            <person name="Alioto T."/>
            <person name="Alioto T."/>
            <person name="Gomez Garrido J."/>
        </authorList>
    </citation>
    <scope>NUCLEOTIDE SEQUENCE</scope>
</reference>
<feature type="coiled-coil region" evidence="1">
    <location>
        <begin position="35"/>
        <end position="62"/>
    </location>
</feature>
<keyword evidence="1" id="KW-0175">Coiled coil</keyword>
<dbReference type="AlphaFoldDB" id="A0AA35JNR1"/>